<dbReference type="Proteomes" id="UP000624183">
    <property type="component" value="Unassembled WGS sequence"/>
</dbReference>
<comment type="caution">
    <text evidence="1">The sequence shown here is derived from an EMBL/GenBank/DDBJ whole genome shotgun (WGS) entry which is preliminary data.</text>
</comment>
<keyword evidence="2" id="KW-1185">Reference proteome</keyword>
<dbReference type="EMBL" id="BMUW01000030">
    <property type="protein sequence ID" value="GGZ83180.1"/>
    <property type="molecule type" value="Genomic_DNA"/>
</dbReference>
<name>A0ABQ3CBD4_9ACTN</name>
<evidence type="ECO:0000313" key="1">
    <source>
        <dbReference type="EMBL" id="GGZ83180.1"/>
    </source>
</evidence>
<evidence type="ECO:0000313" key="2">
    <source>
        <dbReference type="Proteomes" id="UP000624183"/>
    </source>
</evidence>
<proteinExistence type="predicted"/>
<gene>
    <name evidence="1" type="ORF">GCM10010328_66940</name>
</gene>
<organism evidence="1 2">
    <name type="scientific">Streptomyces rubiginosohelvolus</name>
    <dbReference type="NCBI Taxonomy" id="67362"/>
    <lineage>
        <taxon>Bacteria</taxon>
        <taxon>Bacillati</taxon>
        <taxon>Actinomycetota</taxon>
        <taxon>Actinomycetes</taxon>
        <taxon>Kitasatosporales</taxon>
        <taxon>Streptomycetaceae</taxon>
        <taxon>Streptomyces</taxon>
    </lineage>
</organism>
<protein>
    <submittedName>
        <fullName evidence="1">Uncharacterized protein</fullName>
    </submittedName>
</protein>
<accession>A0ABQ3CBD4</accession>
<reference evidence="2" key="1">
    <citation type="journal article" date="2019" name="Int. J. Syst. Evol. Microbiol.">
        <title>The Global Catalogue of Microorganisms (GCM) 10K type strain sequencing project: providing services to taxonomists for standard genome sequencing and annotation.</title>
        <authorList>
            <consortium name="The Broad Institute Genomics Platform"/>
            <consortium name="The Broad Institute Genome Sequencing Center for Infectious Disease"/>
            <person name="Wu L."/>
            <person name="Ma J."/>
        </authorList>
    </citation>
    <scope>NUCLEOTIDE SEQUENCE [LARGE SCALE GENOMIC DNA]</scope>
    <source>
        <strain evidence="2">JCM 4602</strain>
    </source>
</reference>
<sequence>MSYPQLLTAEEKLAQAKQALDIPRIVVICGSTRFMADMQEANLRETAAGHIVVAPGCNMKEPHALWGTPEQAEPLKARLDALHRAKIRLADEVLVVGDYIGDSTRAEIRYAASLGKPIRYTHPDVNPLLDGAA</sequence>